<proteinExistence type="predicted"/>
<sequence length="212" mass="23306">MHRRKSRLGSRHTTKHRSQHGHYHHGLLIVPSCHRESRYSIARSHSDFMCAVSPCFFSIAHVLVVSSGMTDNVTLIYIGCSCSKPTCVICSRRCEGPSSLLSPISSPEARPTSLSQPGHLLRKIMPMRRLPLRANAATTNQKDSVEGDIRHSSIVPIWPKKHDIQPVGGGDCHPKSDGCSHSADAVFCKNCVREDITSGSIACFGCIDHSRK</sequence>
<evidence type="ECO:0000313" key="1">
    <source>
        <dbReference type="EMBL" id="KAI0086754.1"/>
    </source>
</evidence>
<dbReference type="EMBL" id="MU274921">
    <property type="protein sequence ID" value="KAI0086754.1"/>
    <property type="molecule type" value="Genomic_DNA"/>
</dbReference>
<dbReference type="Proteomes" id="UP001055072">
    <property type="component" value="Unassembled WGS sequence"/>
</dbReference>
<gene>
    <name evidence="1" type="ORF">BDY19DRAFT_958471</name>
</gene>
<organism evidence="1 2">
    <name type="scientific">Irpex rosettiformis</name>
    <dbReference type="NCBI Taxonomy" id="378272"/>
    <lineage>
        <taxon>Eukaryota</taxon>
        <taxon>Fungi</taxon>
        <taxon>Dikarya</taxon>
        <taxon>Basidiomycota</taxon>
        <taxon>Agaricomycotina</taxon>
        <taxon>Agaricomycetes</taxon>
        <taxon>Polyporales</taxon>
        <taxon>Irpicaceae</taxon>
        <taxon>Irpex</taxon>
    </lineage>
</organism>
<name>A0ACB8TY56_9APHY</name>
<protein>
    <submittedName>
        <fullName evidence="1">Uncharacterized protein</fullName>
    </submittedName>
</protein>
<evidence type="ECO:0000313" key="2">
    <source>
        <dbReference type="Proteomes" id="UP001055072"/>
    </source>
</evidence>
<reference evidence="1" key="1">
    <citation type="journal article" date="2021" name="Environ. Microbiol.">
        <title>Gene family expansions and transcriptome signatures uncover fungal adaptations to wood decay.</title>
        <authorList>
            <person name="Hage H."/>
            <person name="Miyauchi S."/>
            <person name="Viragh M."/>
            <person name="Drula E."/>
            <person name="Min B."/>
            <person name="Chaduli D."/>
            <person name="Navarro D."/>
            <person name="Favel A."/>
            <person name="Norest M."/>
            <person name="Lesage-Meessen L."/>
            <person name="Balint B."/>
            <person name="Merenyi Z."/>
            <person name="de Eugenio L."/>
            <person name="Morin E."/>
            <person name="Martinez A.T."/>
            <person name="Baldrian P."/>
            <person name="Stursova M."/>
            <person name="Martinez M.J."/>
            <person name="Novotny C."/>
            <person name="Magnuson J.K."/>
            <person name="Spatafora J.W."/>
            <person name="Maurice S."/>
            <person name="Pangilinan J."/>
            <person name="Andreopoulos W."/>
            <person name="LaButti K."/>
            <person name="Hundley H."/>
            <person name="Na H."/>
            <person name="Kuo A."/>
            <person name="Barry K."/>
            <person name="Lipzen A."/>
            <person name="Henrissat B."/>
            <person name="Riley R."/>
            <person name="Ahrendt S."/>
            <person name="Nagy L.G."/>
            <person name="Grigoriev I.V."/>
            <person name="Martin F."/>
            <person name="Rosso M.N."/>
        </authorList>
    </citation>
    <scope>NUCLEOTIDE SEQUENCE</scope>
    <source>
        <strain evidence="1">CBS 384.51</strain>
    </source>
</reference>
<keyword evidence="2" id="KW-1185">Reference proteome</keyword>
<comment type="caution">
    <text evidence="1">The sequence shown here is derived from an EMBL/GenBank/DDBJ whole genome shotgun (WGS) entry which is preliminary data.</text>
</comment>
<accession>A0ACB8TY56</accession>